<gene>
    <name evidence="2" type="ORF">NCTC10821_00159</name>
</gene>
<proteinExistence type="predicted"/>
<evidence type="ECO:0000313" key="3">
    <source>
        <dbReference type="Proteomes" id="UP000254978"/>
    </source>
</evidence>
<sequence>MTEPMSPAANSRQKVGRPGVVLVCIGVSAFLVCVAAYAVAWVDLGTWAGIVALITSAAGWALLSAEGRRQRGSQPIRSSLGSKPA</sequence>
<protein>
    <recommendedName>
        <fullName evidence="4">Transmembrane protein</fullName>
    </recommendedName>
</protein>
<evidence type="ECO:0000256" key="1">
    <source>
        <dbReference type="SAM" id="Phobius"/>
    </source>
</evidence>
<keyword evidence="1" id="KW-1133">Transmembrane helix</keyword>
<keyword evidence="1" id="KW-0472">Membrane</keyword>
<keyword evidence="3" id="KW-1185">Reference proteome</keyword>
<dbReference type="Proteomes" id="UP000254978">
    <property type="component" value="Unassembled WGS sequence"/>
</dbReference>
<evidence type="ECO:0000313" key="2">
    <source>
        <dbReference type="EMBL" id="STZ56666.1"/>
    </source>
</evidence>
<dbReference type="AlphaFoldDB" id="A0A378TAW3"/>
<name>A0A378TAW3_9MYCO</name>
<reference evidence="2 3" key="1">
    <citation type="submission" date="2018-06" db="EMBL/GenBank/DDBJ databases">
        <authorList>
            <consortium name="Pathogen Informatics"/>
            <person name="Doyle S."/>
        </authorList>
    </citation>
    <scope>NUCLEOTIDE SEQUENCE [LARGE SCALE GENOMIC DNA]</scope>
    <source>
        <strain evidence="2 3">NCTC10821</strain>
    </source>
</reference>
<evidence type="ECO:0008006" key="4">
    <source>
        <dbReference type="Google" id="ProtNLM"/>
    </source>
</evidence>
<feature type="transmembrane region" description="Helical" evidence="1">
    <location>
        <begin position="46"/>
        <end position="63"/>
    </location>
</feature>
<dbReference type="RefSeq" id="WP_115277178.1">
    <property type="nucleotide sequence ID" value="NZ_AP022600.1"/>
</dbReference>
<dbReference type="EMBL" id="UGQT01000001">
    <property type="protein sequence ID" value="STZ56666.1"/>
    <property type="molecule type" value="Genomic_DNA"/>
</dbReference>
<accession>A0A378TAW3</accession>
<keyword evidence="1" id="KW-0812">Transmembrane</keyword>
<organism evidence="2 3">
    <name type="scientific">Mycolicibacterium tokaiense</name>
    <dbReference type="NCBI Taxonomy" id="39695"/>
    <lineage>
        <taxon>Bacteria</taxon>
        <taxon>Bacillati</taxon>
        <taxon>Actinomycetota</taxon>
        <taxon>Actinomycetes</taxon>
        <taxon>Mycobacteriales</taxon>
        <taxon>Mycobacteriaceae</taxon>
        <taxon>Mycolicibacterium</taxon>
    </lineage>
</organism>
<dbReference type="OrthoDB" id="9931401at2"/>
<feature type="transmembrane region" description="Helical" evidence="1">
    <location>
        <begin position="20"/>
        <end position="40"/>
    </location>
</feature>